<organism evidence="1 2">
    <name type="scientific">Caulobacter mirabilis</name>
    <dbReference type="NCBI Taxonomy" id="69666"/>
    <lineage>
        <taxon>Bacteria</taxon>
        <taxon>Pseudomonadati</taxon>
        <taxon>Pseudomonadota</taxon>
        <taxon>Alphaproteobacteria</taxon>
        <taxon>Caulobacterales</taxon>
        <taxon>Caulobacteraceae</taxon>
        <taxon>Caulobacter</taxon>
    </lineage>
</organism>
<evidence type="ECO:0000313" key="2">
    <source>
        <dbReference type="Proteomes" id="UP000228945"/>
    </source>
</evidence>
<dbReference type="KEGG" id="cmb:CSW64_08380"/>
<reference evidence="1 2" key="1">
    <citation type="submission" date="2017-10" db="EMBL/GenBank/DDBJ databases">
        <title>Genome sequence of Caulobacter mirabilis FWC38.</title>
        <authorList>
            <person name="Fiebig A."/>
            <person name="Crosson S."/>
        </authorList>
    </citation>
    <scope>NUCLEOTIDE SEQUENCE [LARGE SCALE GENOMIC DNA]</scope>
    <source>
        <strain evidence="1 2">FWC 38</strain>
    </source>
</reference>
<gene>
    <name evidence="1" type="ORF">CSW64_08380</name>
</gene>
<dbReference type="AlphaFoldDB" id="A0A2D2AWN5"/>
<accession>A0A2D2AWN5</accession>
<name>A0A2D2AWN5_9CAUL</name>
<protein>
    <submittedName>
        <fullName evidence="1">Uncharacterized protein</fullName>
    </submittedName>
</protein>
<keyword evidence="2" id="KW-1185">Reference proteome</keyword>
<evidence type="ECO:0000313" key="1">
    <source>
        <dbReference type="EMBL" id="ATQ42428.1"/>
    </source>
</evidence>
<dbReference type="Proteomes" id="UP000228945">
    <property type="component" value="Chromosome"/>
</dbReference>
<sequence>MVKHVLIGVVLTGVMGVQSAIAETAWSGDFLAICGASRNDFRGAIEKAKALGYAEVPVPNPGKMTYAVQMFRETKDGRPLRLIVAESMETVGTKRWKFSNCALGTRPTVSDWTAIASWAGVAPDKTGPTKANYVFHEKGGRFVSLAGASEADFQKAAATSRVWMLEILTEDDLTDATLSYGAPVL</sequence>
<proteinExistence type="predicted"/>
<dbReference type="EMBL" id="CP024201">
    <property type="protein sequence ID" value="ATQ42428.1"/>
    <property type="molecule type" value="Genomic_DNA"/>
</dbReference>